<dbReference type="PANTHER" id="PTHR33207">
    <property type="entry name" value="F-BOX DOMAIN CONTAINING PROTEIN-RELATED"/>
    <property type="match status" value="1"/>
</dbReference>
<feature type="transmembrane region" description="Helical" evidence="2">
    <location>
        <begin position="319"/>
        <end position="339"/>
    </location>
</feature>
<dbReference type="CDD" id="cd09917">
    <property type="entry name" value="F-box_SF"/>
    <property type="match status" value="1"/>
</dbReference>
<evidence type="ECO:0000259" key="3">
    <source>
        <dbReference type="Pfam" id="PF00646"/>
    </source>
</evidence>
<protein>
    <recommendedName>
        <fullName evidence="3">F-box domain-containing protein</fullName>
    </recommendedName>
</protein>
<proteinExistence type="predicted"/>
<dbReference type="SUPFAM" id="SSF81383">
    <property type="entry name" value="F-box domain"/>
    <property type="match status" value="1"/>
</dbReference>
<accession>A0A0D3FJ86</accession>
<dbReference type="InterPro" id="IPR036047">
    <property type="entry name" value="F-box-like_dom_sf"/>
</dbReference>
<feature type="domain" description="F-box" evidence="3">
    <location>
        <begin position="3"/>
        <end position="36"/>
    </location>
</feature>
<dbReference type="InterPro" id="IPR001810">
    <property type="entry name" value="F-box_dom"/>
</dbReference>
<dbReference type="EnsemblPlants" id="OBART03G19710.1">
    <property type="protein sequence ID" value="OBART03G19710.1"/>
    <property type="gene ID" value="OBART03G19710"/>
</dbReference>
<feature type="region of interest" description="Disordered" evidence="1">
    <location>
        <begin position="236"/>
        <end position="287"/>
    </location>
</feature>
<reference evidence="4" key="2">
    <citation type="submission" date="2015-03" db="UniProtKB">
        <authorList>
            <consortium name="EnsemblPlants"/>
        </authorList>
    </citation>
    <scope>IDENTIFICATION</scope>
</reference>
<keyword evidence="2" id="KW-1133">Transmembrane helix</keyword>
<keyword evidence="2" id="KW-0812">Transmembrane</keyword>
<feature type="compositionally biased region" description="Basic residues" evidence="1">
    <location>
        <begin position="253"/>
        <end position="271"/>
    </location>
</feature>
<dbReference type="Gramene" id="OBART03G19710.1">
    <property type="protein sequence ID" value="OBART03G19710.1"/>
    <property type="gene ID" value="OBART03G19710"/>
</dbReference>
<evidence type="ECO:0000313" key="5">
    <source>
        <dbReference type="Proteomes" id="UP000026960"/>
    </source>
</evidence>
<evidence type="ECO:0000313" key="4">
    <source>
        <dbReference type="EnsemblPlants" id="OBART03G19710.1"/>
    </source>
</evidence>
<dbReference type="Gene3D" id="1.20.1280.50">
    <property type="match status" value="1"/>
</dbReference>
<keyword evidence="5" id="KW-1185">Reference proteome</keyword>
<organism evidence="4">
    <name type="scientific">Oryza barthii</name>
    <dbReference type="NCBI Taxonomy" id="65489"/>
    <lineage>
        <taxon>Eukaryota</taxon>
        <taxon>Viridiplantae</taxon>
        <taxon>Streptophyta</taxon>
        <taxon>Embryophyta</taxon>
        <taxon>Tracheophyta</taxon>
        <taxon>Spermatophyta</taxon>
        <taxon>Magnoliopsida</taxon>
        <taxon>Liliopsida</taxon>
        <taxon>Poales</taxon>
        <taxon>Poaceae</taxon>
        <taxon>BOP clade</taxon>
        <taxon>Oryzoideae</taxon>
        <taxon>Oryzeae</taxon>
        <taxon>Oryzinae</taxon>
        <taxon>Oryza</taxon>
    </lineage>
</organism>
<feature type="compositionally biased region" description="Basic and acidic residues" evidence="1">
    <location>
        <begin position="272"/>
        <end position="287"/>
    </location>
</feature>
<dbReference type="Pfam" id="PF00646">
    <property type="entry name" value="F-box"/>
    <property type="match status" value="1"/>
</dbReference>
<dbReference type="AlphaFoldDB" id="A0A0D3FJ86"/>
<dbReference type="HOGENOM" id="CLU_038427_0_0_1"/>
<dbReference type="PaxDb" id="65489-OBART03G19710.1"/>
<evidence type="ECO:0000256" key="2">
    <source>
        <dbReference type="SAM" id="Phobius"/>
    </source>
</evidence>
<keyword evidence="2" id="KW-0472">Membrane</keyword>
<name>A0A0D3FJ86_9ORYZ</name>
<reference evidence="4" key="1">
    <citation type="journal article" date="2009" name="Rice">
        <title>De Novo Next Generation Sequencing of Plant Genomes.</title>
        <authorList>
            <person name="Rounsley S."/>
            <person name="Marri P.R."/>
            <person name="Yu Y."/>
            <person name="He R."/>
            <person name="Sisneros N."/>
            <person name="Goicoechea J.L."/>
            <person name="Lee S.J."/>
            <person name="Angelova A."/>
            <person name="Kudrna D."/>
            <person name="Luo M."/>
            <person name="Affourtit J."/>
            <person name="Desany B."/>
            <person name="Knight J."/>
            <person name="Niazi F."/>
            <person name="Egholm M."/>
            <person name="Wing R.A."/>
        </authorList>
    </citation>
    <scope>NUCLEOTIDE SEQUENCE [LARGE SCALE GENOMIC DNA]</scope>
    <source>
        <strain evidence="4">cv. IRGC 105608</strain>
    </source>
</reference>
<sequence>MELLCDDLLDSILLRLDSPVCLIRAASVCKRWRRVAAADDAAGFLRRIAPSTVQPRPVPFFLPSLPASVSTGHDFLRSYREILDSCGTLLLLRRLNFTYKGITVYEPLTRRCRVIDDPPAPWNGKQYRDWGAYLLGGADGVTMSSFRVVCTFYDLREHVARVAVLSISGHNGGGGGWRYRTVEEGERLHQGNFVGARGRLDLLGDQRRQGARPRRGHHWRCQASRSQTWGCVELFPAPRRGADGPQQQSAPGRRLRRRRGAHRLPRRAQRRGLREATRARGGDEWAPEKSVRLPEDTRVLVPEDRPGFYYPFVSGKATIVAAGAGFVVLAPTLFCQLLFRMDLETEVVTLEAMGGIYNAGLQFPVELPWPPAIRACVD</sequence>
<dbReference type="Proteomes" id="UP000026960">
    <property type="component" value="Chromosome 3"/>
</dbReference>
<evidence type="ECO:0000256" key="1">
    <source>
        <dbReference type="SAM" id="MobiDB-lite"/>
    </source>
</evidence>